<reference evidence="2" key="1">
    <citation type="journal article" date="2023" name="Mol. Phylogenet. Evol.">
        <title>Genome-scale phylogeny and comparative genomics of the fungal order Sordariales.</title>
        <authorList>
            <person name="Hensen N."/>
            <person name="Bonometti L."/>
            <person name="Westerberg I."/>
            <person name="Brannstrom I.O."/>
            <person name="Guillou S."/>
            <person name="Cros-Aarteil S."/>
            <person name="Calhoun S."/>
            <person name="Haridas S."/>
            <person name="Kuo A."/>
            <person name="Mondo S."/>
            <person name="Pangilinan J."/>
            <person name="Riley R."/>
            <person name="LaButti K."/>
            <person name="Andreopoulos B."/>
            <person name="Lipzen A."/>
            <person name="Chen C."/>
            <person name="Yan M."/>
            <person name="Daum C."/>
            <person name="Ng V."/>
            <person name="Clum A."/>
            <person name="Steindorff A."/>
            <person name="Ohm R.A."/>
            <person name="Martin F."/>
            <person name="Silar P."/>
            <person name="Natvig D.O."/>
            <person name="Lalanne C."/>
            <person name="Gautier V."/>
            <person name="Ament-Velasquez S.L."/>
            <person name="Kruys A."/>
            <person name="Hutchinson M.I."/>
            <person name="Powell A.J."/>
            <person name="Barry K."/>
            <person name="Miller A.N."/>
            <person name="Grigoriev I.V."/>
            <person name="Debuchy R."/>
            <person name="Gladieux P."/>
            <person name="Hiltunen Thoren M."/>
            <person name="Johannesson H."/>
        </authorList>
    </citation>
    <scope>NUCLEOTIDE SEQUENCE</scope>
    <source>
        <strain evidence="2">CBS 757.83</strain>
    </source>
</reference>
<dbReference type="AlphaFoldDB" id="A0AAN6SZ81"/>
<evidence type="ECO:0000313" key="3">
    <source>
        <dbReference type="Proteomes" id="UP001305647"/>
    </source>
</evidence>
<evidence type="ECO:0000256" key="1">
    <source>
        <dbReference type="SAM" id="MobiDB-lite"/>
    </source>
</evidence>
<feature type="compositionally biased region" description="Low complexity" evidence="1">
    <location>
        <begin position="1"/>
        <end position="27"/>
    </location>
</feature>
<dbReference type="EMBL" id="MU863661">
    <property type="protein sequence ID" value="KAK4098262.1"/>
    <property type="molecule type" value="Genomic_DNA"/>
</dbReference>
<protein>
    <submittedName>
        <fullName evidence="2">Uncharacterized protein</fullName>
    </submittedName>
</protein>
<proteinExistence type="predicted"/>
<gene>
    <name evidence="2" type="ORF">N658DRAFT_229149</name>
</gene>
<feature type="region of interest" description="Disordered" evidence="1">
    <location>
        <begin position="1"/>
        <end position="39"/>
    </location>
</feature>
<comment type="caution">
    <text evidence="2">The sequence shown here is derived from an EMBL/GenBank/DDBJ whole genome shotgun (WGS) entry which is preliminary data.</text>
</comment>
<sequence>MKTTLPRLPMSMRTRSSTSRRTSTSSSRRPRAGRRQPRRQRRLTKTMMMRVASLRRARARPLLGAGGGRRRRDSTACTPGDFAELEHVLGRLGLQVYAMCTHSSRWQCWRQRQLVLIGQGYCTNKQVPPLRHISGGCHANRLLFMHGTSYTLLPGKKHLS</sequence>
<reference evidence="2" key="2">
    <citation type="submission" date="2023-05" db="EMBL/GenBank/DDBJ databases">
        <authorList>
            <consortium name="Lawrence Berkeley National Laboratory"/>
            <person name="Steindorff A."/>
            <person name="Hensen N."/>
            <person name="Bonometti L."/>
            <person name="Westerberg I."/>
            <person name="Brannstrom I.O."/>
            <person name="Guillou S."/>
            <person name="Cros-Aarteil S."/>
            <person name="Calhoun S."/>
            <person name="Haridas S."/>
            <person name="Kuo A."/>
            <person name="Mondo S."/>
            <person name="Pangilinan J."/>
            <person name="Riley R."/>
            <person name="Labutti K."/>
            <person name="Andreopoulos B."/>
            <person name="Lipzen A."/>
            <person name="Chen C."/>
            <person name="Yanf M."/>
            <person name="Daum C."/>
            <person name="Ng V."/>
            <person name="Clum A."/>
            <person name="Ohm R."/>
            <person name="Martin F."/>
            <person name="Silar P."/>
            <person name="Natvig D."/>
            <person name="Lalanne C."/>
            <person name="Gautier V."/>
            <person name="Ament-Velasquez S.L."/>
            <person name="Kruys A."/>
            <person name="Hutchinson M.I."/>
            <person name="Powell A.J."/>
            <person name="Barry K."/>
            <person name="Miller A.N."/>
            <person name="Grigoriev I.V."/>
            <person name="Debuchy R."/>
            <person name="Gladieux P."/>
            <person name="Thoren M.H."/>
            <person name="Johannesson H."/>
        </authorList>
    </citation>
    <scope>NUCLEOTIDE SEQUENCE</scope>
    <source>
        <strain evidence="2">CBS 757.83</strain>
    </source>
</reference>
<dbReference type="Proteomes" id="UP001305647">
    <property type="component" value="Unassembled WGS sequence"/>
</dbReference>
<feature type="compositionally biased region" description="Basic residues" evidence="1">
    <location>
        <begin position="28"/>
        <end position="39"/>
    </location>
</feature>
<accession>A0AAN6SZ81</accession>
<name>A0AAN6SZ81_9PEZI</name>
<organism evidence="2 3">
    <name type="scientific">Parathielavia hyrcaniae</name>
    <dbReference type="NCBI Taxonomy" id="113614"/>
    <lineage>
        <taxon>Eukaryota</taxon>
        <taxon>Fungi</taxon>
        <taxon>Dikarya</taxon>
        <taxon>Ascomycota</taxon>
        <taxon>Pezizomycotina</taxon>
        <taxon>Sordariomycetes</taxon>
        <taxon>Sordariomycetidae</taxon>
        <taxon>Sordariales</taxon>
        <taxon>Chaetomiaceae</taxon>
        <taxon>Parathielavia</taxon>
    </lineage>
</organism>
<evidence type="ECO:0000313" key="2">
    <source>
        <dbReference type="EMBL" id="KAK4098262.1"/>
    </source>
</evidence>
<keyword evidence="3" id="KW-1185">Reference proteome</keyword>